<accession>A0A3S1BBF5</accession>
<dbReference type="AlphaFoldDB" id="A0A3S1BBF5"/>
<keyword evidence="9" id="KW-0325">Glycoprotein</keyword>
<dbReference type="InterPro" id="IPR001508">
    <property type="entry name" value="Iono_Glu_rcpt_met"/>
</dbReference>
<keyword evidence="3" id="KW-1003">Cell membrane</keyword>
<dbReference type="GO" id="GO:0038023">
    <property type="term" value="F:signaling receptor activity"/>
    <property type="evidence" value="ECO:0007669"/>
    <property type="project" value="InterPro"/>
</dbReference>
<dbReference type="GO" id="GO:0005886">
    <property type="term" value="C:plasma membrane"/>
    <property type="evidence" value="ECO:0007669"/>
    <property type="project" value="UniProtKB-SubCell"/>
</dbReference>
<feature type="transmembrane region" description="Helical" evidence="12">
    <location>
        <begin position="214"/>
        <end position="234"/>
    </location>
</feature>
<dbReference type="Proteomes" id="UP000271974">
    <property type="component" value="Unassembled WGS sequence"/>
</dbReference>
<keyword evidence="4 12" id="KW-0812">Transmembrane</keyword>
<keyword evidence="2" id="KW-0813">Transport</keyword>
<dbReference type="InterPro" id="IPR015683">
    <property type="entry name" value="Ionotropic_Glu_rcpt"/>
</dbReference>
<evidence type="ECO:0000256" key="10">
    <source>
        <dbReference type="ARBA" id="ARBA00023286"/>
    </source>
</evidence>
<feature type="transmembrane region" description="Helical" evidence="12">
    <location>
        <begin position="282"/>
        <end position="307"/>
    </location>
</feature>
<keyword evidence="15" id="KW-1185">Reference proteome</keyword>
<organism evidence="14 15">
    <name type="scientific">Elysia chlorotica</name>
    <name type="common">Eastern emerald elysia</name>
    <name type="synonym">Sea slug</name>
    <dbReference type="NCBI Taxonomy" id="188477"/>
    <lineage>
        <taxon>Eukaryota</taxon>
        <taxon>Metazoa</taxon>
        <taxon>Spiralia</taxon>
        <taxon>Lophotrochozoa</taxon>
        <taxon>Mollusca</taxon>
        <taxon>Gastropoda</taxon>
        <taxon>Heterobranchia</taxon>
        <taxon>Euthyneura</taxon>
        <taxon>Panpulmonata</taxon>
        <taxon>Sacoglossa</taxon>
        <taxon>Placobranchoidea</taxon>
        <taxon>Plakobranchidae</taxon>
        <taxon>Elysia</taxon>
    </lineage>
</organism>
<dbReference type="InterPro" id="IPR001320">
    <property type="entry name" value="Iontro_rcpt_C"/>
</dbReference>
<evidence type="ECO:0000256" key="1">
    <source>
        <dbReference type="ARBA" id="ARBA00004651"/>
    </source>
</evidence>
<keyword evidence="10" id="KW-1071">Ligand-gated ion channel</keyword>
<evidence type="ECO:0000256" key="5">
    <source>
        <dbReference type="ARBA" id="ARBA00022989"/>
    </source>
</evidence>
<comment type="caution">
    <text evidence="14">The sequence shown here is derived from an EMBL/GenBank/DDBJ whole genome shotgun (WGS) entry which is preliminary data.</text>
</comment>
<protein>
    <recommendedName>
        <fullName evidence="13">Ionotropic glutamate receptor C-terminal domain-containing protein</fullName>
    </recommendedName>
</protein>
<evidence type="ECO:0000256" key="7">
    <source>
        <dbReference type="ARBA" id="ARBA00023136"/>
    </source>
</evidence>
<evidence type="ECO:0000313" key="15">
    <source>
        <dbReference type="Proteomes" id="UP000271974"/>
    </source>
</evidence>
<dbReference type="Gene3D" id="1.10.287.70">
    <property type="match status" value="1"/>
</dbReference>
<evidence type="ECO:0000256" key="11">
    <source>
        <dbReference type="ARBA" id="ARBA00023303"/>
    </source>
</evidence>
<feature type="non-terminal residue" evidence="14">
    <location>
        <position position="1"/>
    </location>
</feature>
<evidence type="ECO:0000256" key="12">
    <source>
        <dbReference type="SAM" id="Phobius"/>
    </source>
</evidence>
<evidence type="ECO:0000256" key="3">
    <source>
        <dbReference type="ARBA" id="ARBA00022475"/>
    </source>
</evidence>
<feature type="domain" description="Ionotropic glutamate receptor C-terminal" evidence="13">
    <location>
        <begin position="12"/>
        <end position="187"/>
    </location>
</feature>
<evidence type="ECO:0000256" key="4">
    <source>
        <dbReference type="ARBA" id="ARBA00022692"/>
    </source>
</evidence>
<dbReference type="PRINTS" id="PR00177">
    <property type="entry name" value="NMDARECEPTOR"/>
</dbReference>
<keyword evidence="6" id="KW-0406">Ion transport</keyword>
<evidence type="ECO:0000256" key="2">
    <source>
        <dbReference type="ARBA" id="ARBA00022448"/>
    </source>
</evidence>
<keyword evidence="11" id="KW-0407">Ion channel</keyword>
<proteinExistence type="predicted"/>
<dbReference type="PANTHER" id="PTHR18966">
    <property type="entry name" value="IONOTROPIC GLUTAMATE RECEPTOR"/>
    <property type="match status" value="1"/>
</dbReference>
<dbReference type="GO" id="GO:0015276">
    <property type="term" value="F:ligand-gated monoatomic ion channel activity"/>
    <property type="evidence" value="ECO:0007669"/>
    <property type="project" value="InterPro"/>
</dbReference>
<gene>
    <name evidence="14" type="ORF">EGW08_007845</name>
</gene>
<keyword evidence="8" id="KW-0675">Receptor</keyword>
<reference evidence="14 15" key="1">
    <citation type="submission" date="2019-01" db="EMBL/GenBank/DDBJ databases">
        <title>A draft genome assembly of the solar-powered sea slug Elysia chlorotica.</title>
        <authorList>
            <person name="Cai H."/>
            <person name="Li Q."/>
            <person name="Fang X."/>
            <person name="Li J."/>
            <person name="Curtis N.E."/>
            <person name="Altenburger A."/>
            <person name="Shibata T."/>
            <person name="Feng M."/>
            <person name="Maeda T."/>
            <person name="Schwartz J.A."/>
            <person name="Shigenobu S."/>
            <person name="Lundholm N."/>
            <person name="Nishiyama T."/>
            <person name="Yang H."/>
            <person name="Hasebe M."/>
            <person name="Li S."/>
            <person name="Pierce S.K."/>
            <person name="Wang J."/>
        </authorList>
    </citation>
    <scope>NUCLEOTIDE SEQUENCE [LARGE SCALE GENOMIC DNA]</scope>
    <source>
        <strain evidence="14">EC2010</strain>
        <tissue evidence="14">Whole organism of an adult</tissue>
    </source>
</reference>
<dbReference type="EMBL" id="RQTK01000207">
    <property type="protein sequence ID" value="RUS84383.1"/>
    <property type="molecule type" value="Genomic_DNA"/>
</dbReference>
<evidence type="ECO:0000256" key="6">
    <source>
        <dbReference type="ARBA" id="ARBA00023065"/>
    </source>
</evidence>
<feature type="transmembrane region" description="Helical" evidence="12">
    <location>
        <begin position="85"/>
        <end position="106"/>
    </location>
</feature>
<keyword evidence="5 12" id="KW-1133">Transmembrane helix</keyword>
<evidence type="ECO:0000313" key="14">
    <source>
        <dbReference type="EMBL" id="RUS84383.1"/>
    </source>
</evidence>
<sequence>QPVTMLKPFSAGLWILIILMFVVTSLALYAIGRFSPYEDVAFVGKASTFEGLTLSNSFLYVFSTLVLQGYTAAPKSMSGRVLTGVWWVFVVFTVAAYIAGLTVILFRVNPEIRTLPFTTLDELSRQKEVGLLVVRDSTAHRYLQSSGLKLESRLLAMVTANQDMLVVPSTAEGIRKVCGMTERQREYLSLSLSVSLCLLLYLSVSVSISVSLSLSLYLSLSASLFLSLSLSLYLSLLEKKWFHEGCLKDKPQNYIFEGVPFFDTFMGDPDVIMPMTITVTRFSAAFIMFTLGLLLAGLVLAGEIWWVRRRGVAVPRKLERDDDIARIENDFHDDPDAFRT</sequence>
<keyword evidence="7 12" id="KW-0472">Membrane</keyword>
<feature type="transmembrane region" description="Helical" evidence="12">
    <location>
        <begin position="52"/>
        <end position="73"/>
    </location>
</feature>
<name>A0A3S1BBF5_ELYCH</name>
<feature type="transmembrane region" description="Helical" evidence="12">
    <location>
        <begin position="187"/>
        <end position="208"/>
    </location>
</feature>
<evidence type="ECO:0000256" key="8">
    <source>
        <dbReference type="ARBA" id="ARBA00023170"/>
    </source>
</evidence>
<evidence type="ECO:0000259" key="13">
    <source>
        <dbReference type="Pfam" id="PF00060"/>
    </source>
</evidence>
<feature type="transmembrane region" description="Helical" evidence="12">
    <location>
        <begin position="12"/>
        <end position="31"/>
    </location>
</feature>
<dbReference type="OrthoDB" id="5984008at2759"/>
<dbReference type="Pfam" id="PF00060">
    <property type="entry name" value="Lig_chan"/>
    <property type="match status" value="1"/>
</dbReference>
<comment type="subcellular location">
    <subcellularLocation>
        <location evidence="1">Cell membrane</location>
        <topology evidence="1">Multi-pass membrane protein</topology>
    </subcellularLocation>
</comment>
<evidence type="ECO:0000256" key="9">
    <source>
        <dbReference type="ARBA" id="ARBA00023180"/>
    </source>
</evidence>